<keyword evidence="2" id="KW-1185">Reference proteome</keyword>
<dbReference type="SUPFAM" id="SSF52833">
    <property type="entry name" value="Thioredoxin-like"/>
    <property type="match status" value="1"/>
</dbReference>
<accession>A0ABQ6HJ28</accession>
<dbReference type="InterPro" id="IPR036249">
    <property type="entry name" value="Thioredoxin-like_sf"/>
</dbReference>
<comment type="caution">
    <text evidence="1">The sequence shown here is derived from an EMBL/GenBank/DDBJ whole genome shotgun (WGS) entry which is preliminary data.</text>
</comment>
<evidence type="ECO:0008006" key="3">
    <source>
        <dbReference type="Google" id="ProtNLM"/>
    </source>
</evidence>
<dbReference type="Gene3D" id="3.40.30.10">
    <property type="entry name" value="Glutaredoxin"/>
    <property type="match status" value="1"/>
</dbReference>
<name>A0ABQ6HJ28_9MICO</name>
<gene>
    <name evidence="1" type="ORF">GCM10025862_02060</name>
</gene>
<dbReference type="Proteomes" id="UP001157109">
    <property type="component" value="Unassembled WGS sequence"/>
</dbReference>
<organism evidence="1 2">
    <name type="scientific">Arsenicicoccus piscis</name>
    <dbReference type="NCBI Taxonomy" id="673954"/>
    <lineage>
        <taxon>Bacteria</taxon>
        <taxon>Bacillati</taxon>
        <taxon>Actinomycetota</taxon>
        <taxon>Actinomycetes</taxon>
        <taxon>Micrococcales</taxon>
        <taxon>Intrasporangiaceae</taxon>
        <taxon>Arsenicicoccus</taxon>
    </lineage>
</organism>
<sequence>MTTPAPLAAPSDDALDPDARLVLVGKPGCHLCDDARVVVERVCGELGVRWQERSTLEDITLEMAYWEYIPVVFVDGREHARWFVDEAALRKALTRS</sequence>
<dbReference type="EMBL" id="BSUJ01000001">
    <property type="protein sequence ID" value="GMA18185.1"/>
    <property type="molecule type" value="Genomic_DNA"/>
</dbReference>
<reference evidence="2" key="1">
    <citation type="journal article" date="2019" name="Int. J. Syst. Evol. Microbiol.">
        <title>The Global Catalogue of Microorganisms (GCM) 10K type strain sequencing project: providing services to taxonomists for standard genome sequencing and annotation.</title>
        <authorList>
            <consortium name="The Broad Institute Genomics Platform"/>
            <consortium name="The Broad Institute Genome Sequencing Center for Infectious Disease"/>
            <person name="Wu L."/>
            <person name="Ma J."/>
        </authorList>
    </citation>
    <scope>NUCLEOTIDE SEQUENCE [LARGE SCALE GENOMIC DNA]</scope>
    <source>
        <strain evidence="2">NBRC 105830</strain>
    </source>
</reference>
<dbReference type="RefSeq" id="WP_241443742.1">
    <property type="nucleotide sequence ID" value="NZ_BSUJ01000001.1"/>
</dbReference>
<evidence type="ECO:0000313" key="2">
    <source>
        <dbReference type="Proteomes" id="UP001157109"/>
    </source>
</evidence>
<proteinExistence type="predicted"/>
<protein>
    <recommendedName>
        <fullName evidence="3">Glutaredoxin family protein</fullName>
    </recommendedName>
</protein>
<dbReference type="InterPro" id="IPR008554">
    <property type="entry name" value="Glutaredoxin-like"/>
</dbReference>
<evidence type="ECO:0000313" key="1">
    <source>
        <dbReference type="EMBL" id="GMA18185.1"/>
    </source>
</evidence>
<dbReference type="Pfam" id="PF05768">
    <property type="entry name" value="Glrx-like"/>
    <property type="match status" value="1"/>
</dbReference>